<sequence length="564" mass="65027">MDRSPSRNEKSGAPEDELEELQKRVSYLEAERKKAIENLNLTRKQNEETIIQLQKEHKELRAQLKASAKQPTSAGTLLQSDETVEGIKMRRRLDQLKGFGTDKESQLKILQDKLKEMNSDQKGNMLNEDAPQMRQIRILENRLDKAMIKYNEAQSIRKTYEQIVKQLKEERVAYDNQLAAIERSLKGKEHDFEELLLLSHDADHAKETSEAELCRFEAQITVERMTREKNVEEKKDEVTQRIEMTQKLEIAERKKAGKDEQESKGFMSRLSAGIANEAFHHQQAREEKQKIKDYEDAFRRIKESTGVTDVNEVIQKFMTQEDTAANLESLRSEHQKKLEHLSKQKQELKKLVDSLKYSAVSETESRKHFDDLEEDVNKASGKYDKNKAKFQRLMSILTNVKAGVEHIFDLVEGVKIEGQANIPVTDDNLIEALVQIKQKMITIYGQVKTSDVFRLFEKEGSLISKLTDTAQRNVSVLQAIYSIPELSSSKGFLERGNTNNCRVKMQTREEEELSDEGIDEEIEDKLGDKDKAKREQLIRTEKLGRGLKGKRTQSAASRKSRNIE</sequence>
<feature type="compositionally biased region" description="Acidic residues" evidence="3">
    <location>
        <begin position="509"/>
        <end position="523"/>
    </location>
</feature>
<keyword evidence="6" id="KW-1185">Reference proteome</keyword>
<dbReference type="GO" id="GO:0003341">
    <property type="term" value="P:cilium movement"/>
    <property type="evidence" value="ECO:0007669"/>
    <property type="project" value="InterPro"/>
</dbReference>
<dbReference type="GO" id="GO:0036158">
    <property type="term" value="P:outer dynein arm assembly"/>
    <property type="evidence" value="ECO:0007669"/>
    <property type="project" value="InterPro"/>
</dbReference>
<evidence type="ECO:0000259" key="4">
    <source>
        <dbReference type="Pfam" id="PF21773"/>
    </source>
</evidence>
<dbReference type="InterPro" id="IPR033192">
    <property type="entry name" value="ODAD3"/>
</dbReference>
<dbReference type="Proteomes" id="UP001162131">
    <property type="component" value="Unassembled WGS sequence"/>
</dbReference>
<dbReference type="EMBL" id="CAJZBQ010000051">
    <property type="protein sequence ID" value="CAG9330296.1"/>
    <property type="molecule type" value="Genomic_DNA"/>
</dbReference>
<dbReference type="AlphaFoldDB" id="A0AAU9JXP7"/>
<feature type="compositionally biased region" description="Basic and acidic residues" evidence="3">
    <location>
        <begin position="524"/>
        <end position="544"/>
    </location>
</feature>
<evidence type="ECO:0000313" key="6">
    <source>
        <dbReference type="Proteomes" id="UP001162131"/>
    </source>
</evidence>
<feature type="domain" description="ODAD1 central coiled coil region" evidence="4">
    <location>
        <begin position="134"/>
        <end position="411"/>
    </location>
</feature>
<dbReference type="PANTHER" id="PTHR46518:SF1">
    <property type="entry name" value="OUTER DYNEIN ARM-DOCKING COMPLEX SUBUNIT 3"/>
    <property type="match status" value="1"/>
</dbReference>
<evidence type="ECO:0000256" key="2">
    <source>
        <dbReference type="SAM" id="Coils"/>
    </source>
</evidence>
<evidence type="ECO:0000256" key="3">
    <source>
        <dbReference type="SAM" id="MobiDB-lite"/>
    </source>
</evidence>
<feature type="region of interest" description="Disordered" evidence="3">
    <location>
        <begin position="505"/>
        <end position="564"/>
    </location>
</feature>
<protein>
    <recommendedName>
        <fullName evidence="4">ODAD1 central coiled coil region domain-containing protein</fullName>
    </recommendedName>
</protein>
<gene>
    <name evidence="5" type="ORF">BSTOLATCC_MIC50895</name>
</gene>
<organism evidence="5 6">
    <name type="scientific">Blepharisma stoltei</name>
    <dbReference type="NCBI Taxonomy" id="1481888"/>
    <lineage>
        <taxon>Eukaryota</taxon>
        <taxon>Sar</taxon>
        <taxon>Alveolata</taxon>
        <taxon>Ciliophora</taxon>
        <taxon>Postciliodesmatophora</taxon>
        <taxon>Heterotrichea</taxon>
        <taxon>Heterotrichida</taxon>
        <taxon>Blepharismidae</taxon>
        <taxon>Blepharisma</taxon>
    </lineage>
</organism>
<keyword evidence="1 2" id="KW-0175">Coiled coil</keyword>
<dbReference type="GO" id="GO:0097542">
    <property type="term" value="C:ciliary tip"/>
    <property type="evidence" value="ECO:0007669"/>
    <property type="project" value="TreeGrafter"/>
</dbReference>
<dbReference type="InterPro" id="IPR049258">
    <property type="entry name" value="ODAD1_CC"/>
</dbReference>
<feature type="coiled-coil region" evidence="2">
    <location>
        <begin position="136"/>
        <end position="184"/>
    </location>
</feature>
<evidence type="ECO:0000313" key="5">
    <source>
        <dbReference type="EMBL" id="CAG9330296.1"/>
    </source>
</evidence>
<reference evidence="5" key="1">
    <citation type="submission" date="2021-09" db="EMBL/GenBank/DDBJ databases">
        <authorList>
            <consortium name="AG Swart"/>
            <person name="Singh M."/>
            <person name="Singh A."/>
            <person name="Seah K."/>
            <person name="Emmerich C."/>
        </authorList>
    </citation>
    <scope>NUCLEOTIDE SEQUENCE</scope>
    <source>
        <strain evidence="5">ATCC30299</strain>
    </source>
</reference>
<evidence type="ECO:0000256" key="1">
    <source>
        <dbReference type="ARBA" id="ARBA00023054"/>
    </source>
</evidence>
<name>A0AAU9JXP7_9CILI</name>
<dbReference type="GO" id="GO:0035253">
    <property type="term" value="C:ciliary rootlet"/>
    <property type="evidence" value="ECO:0007669"/>
    <property type="project" value="TreeGrafter"/>
</dbReference>
<dbReference type="PANTHER" id="PTHR46518">
    <property type="entry name" value="COILED-COIL DOMAIN-CONTAINING PROTEIN 151"/>
    <property type="match status" value="1"/>
</dbReference>
<feature type="coiled-coil region" evidence="2">
    <location>
        <begin position="284"/>
        <end position="389"/>
    </location>
</feature>
<proteinExistence type="predicted"/>
<dbReference type="Pfam" id="PF21773">
    <property type="entry name" value="ODAD1_CC"/>
    <property type="match status" value="1"/>
</dbReference>
<comment type="caution">
    <text evidence="5">The sequence shown here is derived from an EMBL/GenBank/DDBJ whole genome shotgun (WGS) entry which is preliminary data.</text>
</comment>
<dbReference type="GO" id="GO:0036064">
    <property type="term" value="C:ciliary basal body"/>
    <property type="evidence" value="ECO:0007669"/>
    <property type="project" value="TreeGrafter"/>
</dbReference>
<accession>A0AAU9JXP7</accession>
<feature type="compositionally biased region" description="Basic and acidic residues" evidence="3">
    <location>
        <begin position="1"/>
        <end position="13"/>
    </location>
</feature>
<feature type="region of interest" description="Disordered" evidence="3">
    <location>
        <begin position="1"/>
        <end position="20"/>
    </location>
</feature>